<dbReference type="InterPro" id="IPR011098">
    <property type="entry name" value="G5_dom"/>
</dbReference>
<dbReference type="STRING" id="1121301.SAMN02745912_03793"/>
<proteinExistence type="predicted"/>
<keyword evidence="2" id="KW-1133">Transmembrane helix</keyword>
<dbReference type="GO" id="GO:0019867">
    <property type="term" value="C:outer membrane"/>
    <property type="evidence" value="ECO:0007669"/>
    <property type="project" value="InterPro"/>
</dbReference>
<dbReference type="OrthoDB" id="9798935at2"/>
<feature type="domain" description="G5" evidence="3">
    <location>
        <begin position="147"/>
        <end position="227"/>
    </location>
</feature>
<accession>A0A1M6TTY5</accession>
<dbReference type="Pfam" id="PF03990">
    <property type="entry name" value="DUF348"/>
    <property type="match status" value="2"/>
</dbReference>
<evidence type="ECO:0000313" key="4">
    <source>
        <dbReference type="EMBL" id="SHK60401.1"/>
    </source>
</evidence>
<dbReference type="PANTHER" id="PTHR39160:SF4">
    <property type="entry name" value="RESUSCITATION-PROMOTING FACTOR RPFB"/>
    <property type="match status" value="1"/>
</dbReference>
<keyword evidence="2" id="KW-0812">Transmembrane</keyword>
<dbReference type="EMBL" id="FRAG01000107">
    <property type="protein sequence ID" value="SHK60401.1"/>
    <property type="molecule type" value="Genomic_DNA"/>
</dbReference>
<dbReference type="Pfam" id="PF06725">
    <property type="entry name" value="3D"/>
    <property type="match status" value="1"/>
</dbReference>
<name>A0A1M6TTY5_PARC5</name>
<reference evidence="4 5" key="1">
    <citation type="submission" date="2016-11" db="EMBL/GenBank/DDBJ databases">
        <authorList>
            <person name="Jaros S."/>
            <person name="Januszkiewicz K."/>
            <person name="Wedrychowicz H."/>
        </authorList>
    </citation>
    <scope>NUCLEOTIDE SEQUENCE [LARGE SCALE GENOMIC DNA]</scope>
    <source>
        <strain evidence="4 5">DSM 15212</strain>
    </source>
</reference>
<feature type="transmembrane region" description="Helical" evidence="2">
    <location>
        <begin position="16"/>
        <end position="35"/>
    </location>
</feature>
<dbReference type="CDD" id="cd22786">
    <property type="entry name" value="DPBB_YuiC-like"/>
    <property type="match status" value="1"/>
</dbReference>
<protein>
    <recommendedName>
        <fullName evidence="3">G5 domain-containing protein</fullName>
    </recommendedName>
</protein>
<evidence type="ECO:0000256" key="1">
    <source>
        <dbReference type="ARBA" id="ARBA00022729"/>
    </source>
</evidence>
<dbReference type="InterPro" id="IPR007137">
    <property type="entry name" value="DUF348"/>
</dbReference>
<dbReference type="SUPFAM" id="SSF50685">
    <property type="entry name" value="Barwin-like endoglucanases"/>
    <property type="match status" value="1"/>
</dbReference>
<evidence type="ECO:0000313" key="5">
    <source>
        <dbReference type="Proteomes" id="UP000184465"/>
    </source>
</evidence>
<dbReference type="InterPro" id="IPR051933">
    <property type="entry name" value="Resuscitation_pf_RpfB"/>
</dbReference>
<keyword evidence="5" id="KW-1185">Reference proteome</keyword>
<dbReference type="Gene3D" id="2.40.40.10">
    <property type="entry name" value="RlpA-like domain"/>
    <property type="match status" value="1"/>
</dbReference>
<keyword evidence="1" id="KW-0732">Signal</keyword>
<dbReference type="PANTHER" id="PTHR39160">
    <property type="entry name" value="CELL WALL-BINDING PROTEIN YOCH"/>
    <property type="match status" value="1"/>
</dbReference>
<gene>
    <name evidence="4" type="ORF">SAMN02745912_03793</name>
</gene>
<evidence type="ECO:0000256" key="2">
    <source>
        <dbReference type="SAM" id="Phobius"/>
    </source>
</evidence>
<organism evidence="4 5">
    <name type="scientific">Paramaledivibacter caminithermalis (strain DSM 15212 / CIP 107654 / DViRD3)</name>
    <name type="common">Clostridium caminithermale</name>
    <dbReference type="NCBI Taxonomy" id="1121301"/>
    <lineage>
        <taxon>Bacteria</taxon>
        <taxon>Bacillati</taxon>
        <taxon>Bacillota</taxon>
        <taxon>Clostridia</taxon>
        <taxon>Peptostreptococcales</taxon>
        <taxon>Caminicellaceae</taxon>
        <taxon>Paramaledivibacter</taxon>
    </lineage>
</organism>
<dbReference type="PROSITE" id="PS51109">
    <property type="entry name" value="G5"/>
    <property type="match status" value="1"/>
</dbReference>
<dbReference type="Pfam" id="PF07501">
    <property type="entry name" value="G5"/>
    <property type="match status" value="1"/>
</dbReference>
<dbReference type="SMART" id="SM01208">
    <property type="entry name" value="G5"/>
    <property type="match status" value="1"/>
</dbReference>
<dbReference type="Gene3D" id="2.20.230.10">
    <property type="entry name" value="Resuscitation-promoting factor rpfb"/>
    <property type="match status" value="1"/>
</dbReference>
<keyword evidence="2" id="KW-0472">Membrane</keyword>
<dbReference type="AlphaFoldDB" id="A0A1M6TTY5"/>
<evidence type="ECO:0000259" key="3">
    <source>
        <dbReference type="PROSITE" id="PS51109"/>
    </source>
</evidence>
<dbReference type="GO" id="GO:0004553">
    <property type="term" value="F:hydrolase activity, hydrolyzing O-glycosyl compounds"/>
    <property type="evidence" value="ECO:0007669"/>
    <property type="project" value="InterPro"/>
</dbReference>
<dbReference type="RefSeq" id="WP_073153688.1">
    <property type="nucleotide sequence ID" value="NZ_FRAG01000107.1"/>
</dbReference>
<dbReference type="Proteomes" id="UP000184465">
    <property type="component" value="Unassembled WGS sequence"/>
</dbReference>
<dbReference type="GO" id="GO:0009254">
    <property type="term" value="P:peptidoglycan turnover"/>
    <property type="evidence" value="ECO:0007669"/>
    <property type="project" value="InterPro"/>
</dbReference>
<dbReference type="InterPro" id="IPR010611">
    <property type="entry name" value="3D_dom"/>
</dbReference>
<dbReference type="InterPro" id="IPR036908">
    <property type="entry name" value="RlpA-like_sf"/>
</dbReference>
<sequence>MELFNKLLNVLKKKNTIIIINVMLLLTVISMETIFNKKITIIDKEKEIKIETLSSKVDKALKKAGVTINEHDQIDVDMNTKLKDGMVIQVKRAFEVKINVDGKSLDVLTANNKVKDILKEYNIELDENDRTQPAFDKEIHPKDTIDVIRVEEKLVKEVVNIPYRSIITYSEEMEAGAIKKKRDGENGKKEVEYRIVYENGVEAIREIVNERIIKQPVDELIVRASEKYFVASRGQPVRYKKVLIMSATAYDLSVESCGKTPDHPEYGITRSGTKARPGVVAVDPRVIPLGTKLYVESLDGTKDYGFASAEDTGGAIKGKKIDLFMEDPKAVARYGRRNVRVYILD</sequence>